<dbReference type="Proteomes" id="UP000199702">
    <property type="component" value="Unassembled WGS sequence"/>
</dbReference>
<sequence>MKENKNIERLFQEKFKDFEVSPPDFVWENIQEKLHPKEQKRRVIPFWFKATGIAASFVAIVSVVFYNTNSDFNNTNTINTNNNNAVVNSGTAQENKASNQNVENNTFNTSETNTNQNASNSSFTNETGSNSKSNSLVNNDNSTNTISKADSKINKGAAQNSKSYKSNSNFVTNRSQAIDQNISFKKNKSYFTTPNSGIVTNNQSHRNYRNKSKNESQLNSKITDFNLSKNNNTNSEISDLNSFNKFNSTKINTTNSGISDLNTNTDFNSLKNKNSELTNINSSNQTTKNENIVTEVLADKSLENSNISTAIVAVEDVKIDTIALATVTTEENPLEKLLREKETKKVVNEKEKWSKWAVNSYVSPIFFNSFTSGSPISDEFASNEKTFNNSTSYGVGVAYALNKRFSIKTGISNLNLDYDTEDIAFYSSFEDQSKIANTNIERNANSKYLVLKHEKNVSKNTVENQVMQSSQNTGNLNQRTQYIEVPLEMSYAILNKKFGVAIKGGMSTLFLTENEISIKAPDGNMQIGKASNLNDVHFSSNVGLGFSYNFMKNFQLNLEPTLKYQINTFNKNSEDFSPYVIGVNTGISYKF</sequence>
<proteinExistence type="predicted"/>
<feature type="compositionally biased region" description="Low complexity" evidence="1">
    <location>
        <begin position="101"/>
        <end position="117"/>
    </location>
</feature>
<dbReference type="OrthoDB" id="1113942at2"/>
<dbReference type="AlphaFoldDB" id="A0A1H6TKF1"/>
<accession>A0A1H6TKF1</accession>
<organism evidence="3 4">
    <name type="scientific">Flavobacterium terrigena</name>
    <dbReference type="NCBI Taxonomy" id="402734"/>
    <lineage>
        <taxon>Bacteria</taxon>
        <taxon>Pseudomonadati</taxon>
        <taxon>Bacteroidota</taxon>
        <taxon>Flavobacteriia</taxon>
        <taxon>Flavobacteriales</taxon>
        <taxon>Flavobacteriaceae</taxon>
        <taxon>Flavobacterium</taxon>
    </lineage>
</organism>
<dbReference type="EMBL" id="FNYA01000003">
    <property type="protein sequence ID" value="SEI80519.1"/>
    <property type="molecule type" value="Genomic_DNA"/>
</dbReference>
<gene>
    <name evidence="3" type="ORF">SAMN05660918_1681</name>
</gene>
<keyword evidence="2" id="KW-0812">Transmembrane</keyword>
<protein>
    <submittedName>
        <fullName evidence="3">Outer membrane protein beta-barrel domain-containing protein</fullName>
    </submittedName>
</protein>
<feature type="transmembrane region" description="Helical" evidence="2">
    <location>
        <begin position="46"/>
        <end position="66"/>
    </location>
</feature>
<dbReference type="Gene3D" id="2.40.160.20">
    <property type="match status" value="1"/>
</dbReference>
<keyword evidence="2" id="KW-1133">Transmembrane helix</keyword>
<keyword evidence="4" id="KW-1185">Reference proteome</keyword>
<dbReference type="STRING" id="402734.SAMN05660918_1681"/>
<evidence type="ECO:0000313" key="4">
    <source>
        <dbReference type="Proteomes" id="UP000199702"/>
    </source>
</evidence>
<feature type="region of interest" description="Disordered" evidence="1">
    <location>
        <begin position="79"/>
        <end position="167"/>
    </location>
</feature>
<feature type="compositionally biased region" description="Polar residues" evidence="1">
    <location>
        <begin position="118"/>
        <end position="148"/>
    </location>
</feature>
<reference evidence="4" key="1">
    <citation type="submission" date="2016-10" db="EMBL/GenBank/DDBJ databases">
        <authorList>
            <person name="Varghese N."/>
            <person name="Submissions S."/>
        </authorList>
    </citation>
    <scope>NUCLEOTIDE SEQUENCE [LARGE SCALE GENOMIC DNA]</scope>
    <source>
        <strain evidence="4">DSM 17934</strain>
    </source>
</reference>
<dbReference type="RefSeq" id="WP_091311355.1">
    <property type="nucleotide sequence ID" value="NZ_CBCSJU010000007.1"/>
</dbReference>
<feature type="compositionally biased region" description="Polar residues" evidence="1">
    <location>
        <begin position="195"/>
        <end position="205"/>
    </location>
</feature>
<feature type="compositionally biased region" description="Polar residues" evidence="1">
    <location>
        <begin position="85"/>
        <end position="100"/>
    </location>
</feature>
<feature type="region of interest" description="Disordered" evidence="1">
    <location>
        <begin position="195"/>
        <end position="217"/>
    </location>
</feature>
<evidence type="ECO:0000256" key="1">
    <source>
        <dbReference type="SAM" id="MobiDB-lite"/>
    </source>
</evidence>
<evidence type="ECO:0000313" key="3">
    <source>
        <dbReference type="EMBL" id="SEI80519.1"/>
    </source>
</evidence>
<name>A0A1H6TKF1_9FLAO</name>
<dbReference type="SUPFAM" id="SSF56925">
    <property type="entry name" value="OMPA-like"/>
    <property type="match status" value="1"/>
</dbReference>
<dbReference type="InterPro" id="IPR011250">
    <property type="entry name" value="OMP/PagP_B-barrel"/>
</dbReference>
<evidence type="ECO:0000256" key="2">
    <source>
        <dbReference type="SAM" id="Phobius"/>
    </source>
</evidence>
<keyword evidence="2" id="KW-0472">Membrane</keyword>
<feature type="compositionally biased region" description="Polar residues" evidence="1">
    <location>
        <begin position="157"/>
        <end position="167"/>
    </location>
</feature>